<evidence type="ECO:0000259" key="2">
    <source>
        <dbReference type="Pfam" id="PF11566"/>
    </source>
</evidence>
<dbReference type="AlphaFoldDB" id="A0AAW1NZR3"/>
<dbReference type="Proteomes" id="UP001489004">
    <property type="component" value="Unassembled WGS sequence"/>
</dbReference>
<reference evidence="3 4" key="1">
    <citation type="journal article" date="2024" name="Nat. Commun.">
        <title>Phylogenomics reveals the evolutionary origins of lichenization in chlorophyte algae.</title>
        <authorList>
            <person name="Puginier C."/>
            <person name="Libourel C."/>
            <person name="Otte J."/>
            <person name="Skaloud P."/>
            <person name="Haon M."/>
            <person name="Grisel S."/>
            <person name="Petersen M."/>
            <person name="Berrin J.G."/>
            <person name="Delaux P.M."/>
            <person name="Dal Grande F."/>
            <person name="Keller J."/>
        </authorList>
    </citation>
    <scope>NUCLEOTIDE SEQUENCE [LARGE SCALE GENOMIC DNA]</scope>
    <source>
        <strain evidence="3 4">SAG 2043</strain>
    </source>
</reference>
<evidence type="ECO:0000313" key="3">
    <source>
        <dbReference type="EMBL" id="KAK9803016.1"/>
    </source>
</evidence>
<proteinExistence type="predicted"/>
<evidence type="ECO:0000313" key="4">
    <source>
        <dbReference type="Proteomes" id="UP001489004"/>
    </source>
</evidence>
<keyword evidence="1" id="KW-1133">Transmembrane helix</keyword>
<feature type="domain" description="PI31 proteasome regulator N-terminal" evidence="2">
    <location>
        <begin position="31"/>
        <end position="159"/>
    </location>
</feature>
<protein>
    <recommendedName>
        <fullName evidence="2">PI31 proteasome regulator N-terminal domain-containing protein</fullName>
    </recommendedName>
</protein>
<dbReference type="Pfam" id="PF11566">
    <property type="entry name" value="PI31_Prot_N"/>
    <property type="match status" value="1"/>
</dbReference>
<sequence length="210" mass="22800">MGASVTGDLNSLVQLAVAKPSAVKTADGGAILALSLHCCMVSEGFRLKDNPKVKQKAAYRPAGDWNSRYENEWVFEYTRPGYRNVFVLHCSLQTTSGKMFVHGSEQSDQRNISYMGLNLQKYIPDLAACTGASWAGVVQNQDAMTSQFRDHILQPLLSQAVAEEPSESVPSTIGEWLCRREVVIPAALGVTAAAAAVVVYLRAKRPTAQP</sequence>
<keyword evidence="1" id="KW-0472">Membrane</keyword>
<gene>
    <name evidence="3" type="ORF">WJX72_000422</name>
</gene>
<evidence type="ECO:0000256" key="1">
    <source>
        <dbReference type="SAM" id="Phobius"/>
    </source>
</evidence>
<comment type="caution">
    <text evidence="3">The sequence shown here is derived from an EMBL/GenBank/DDBJ whole genome shotgun (WGS) entry which is preliminary data.</text>
</comment>
<feature type="transmembrane region" description="Helical" evidence="1">
    <location>
        <begin position="182"/>
        <end position="201"/>
    </location>
</feature>
<organism evidence="3 4">
    <name type="scientific">[Myrmecia] bisecta</name>
    <dbReference type="NCBI Taxonomy" id="41462"/>
    <lineage>
        <taxon>Eukaryota</taxon>
        <taxon>Viridiplantae</taxon>
        <taxon>Chlorophyta</taxon>
        <taxon>core chlorophytes</taxon>
        <taxon>Trebouxiophyceae</taxon>
        <taxon>Trebouxiales</taxon>
        <taxon>Trebouxiaceae</taxon>
        <taxon>Myrmecia</taxon>
    </lineage>
</organism>
<dbReference type="EMBL" id="JALJOR010000025">
    <property type="protein sequence ID" value="KAK9803016.1"/>
    <property type="molecule type" value="Genomic_DNA"/>
</dbReference>
<keyword evidence="4" id="KW-1185">Reference proteome</keyword>
<dbReference type="Gene3D" id="3.40.1000.30">
    <property type="match status" value="1"/>
</dbReference>
<dbReference type="InterPro" id="IPR021625">
    <property type="entry name" value="PI31_Prot_N"/>
</dbReference>
<keyword evidence="1" id="KW-0812">Transmembrane</keyword>
<accession>A0AAW1NZR3</accession>
<name>A0AAW1NZR3_9CHLO</name>